<keyword evidence="2" id="KW-0479">Metal-binding</keyword>
<feature type="compositionally biased region" description="Basic and acidic residues" evidence="8">
    <location>
        <begin position="152"/>
        <end position="161"/>
    </location>
</feature>
<dbReference type="CDD" id="cd06137">
    <property type="entry name" value="DEDDh_RNase"/>
    <property type="match status" value="1"/>
</dbReference>
<dbReference type="Gene3D" id="3.30.160.60">
    <property type="entry name" value="Classic Zinc Finger"/>
    <property type="match status" value="1"/>
</dbReference>
<dbReference type="PANTHER" id="PTHR24406">
    <property type="entry name" value="TRANSCRIPTIONAL REPRESSOR CTCFL-RELATED"/>
    <property type="match status" value="1"/>
</dbReference>
<dbReference type="PROSITE" id="PS50157">
    <property type="entry name" value="ZINC_FINGER_C2H2_2"/>
    <property type="match status" value="3"/>
</dbReference>
<dbReference type="Gene3D" id="3.30.420.10">
    <property type="entry name" value="Ribonuclease H-like superfamily/Ribonuclease H"/>
    <property type="match status" value="1"/>
</dbReference>
<dbReference type="InterPro" id="IPR036236">
    <property type="entry name" value="Znf_C2H2_sf"/>
</dbReference>
<keyword evidence="4 7" id="KW-0863">Zinc-finger</keyword>
<organism evidence="10 11">
    <name type="scientific">Cochliobolus sativus</name>
    <name type="common">Common root rot and spot blotch fungus</name>
    <name type="synonym">Bipolaris sorokiniana</name>
    <dbReference type="NCBI Taxonomy" id="45130"/>
    <lineage>
        <taxon>Eukaryota</taxon>
        <taxon>Fungi</taxon>
        <taxon>Dikarya</taxon>
        <taxon>Ascomycota</taxon>
        <taxon>Pezizomycotina</taxon>
        <taxon>Dothideomycetes</taxon>
        <taxon>Pleosporomycetidae</taxon>
        <taxon>Pleosporales</taxon>
        <taxon>Pleosporineae</taxon>
        <taxon>Pleosporaceae</taxon>
        <taxon>Bipolaris</taxon>
    </lineage>
</organism>
<evidence type="ECO:0000256" key="7">
    <source>
        <dbReference type="PROSITE-ProRule" id="PRU00042"/>
    </source>
</evidence>
<dbReference type="GO" id="GO:0003676">
    <property type="term" value="F:nucleic acid binding"/>
    <property type="evidence" value="ECO:0007669"/>
    <property type="project" value="InterPro"/>
</dbReference>
<dbReference type="Proteomes" id="UP000624244">
    <property type="component" value="Unassembled WGS sequence"/>
</dbReference>
<comment type="subcellular location">
    <subcellularLocation>
        <location evidence="1">Nucleus</location>
    </subcellularLocation>
</comment>
<evidence type="ECO:0000259" key="9">
    <source>
        <dbReference type="PROSITE" id="PS50157"/>
    </source>
</evidence>
<feature type="domain" description="C2H2-type" evidence="9">
    <location>
        <begin position="71"/>
        <end position="98"/>
    </location>
</feature>
<dbReference type="Pfam" id="PF12874">
    <property type="entry name" value="zf-met"/>
    <property type="match status" value="1"/>
</dbReference>
<dbReference type="EMBL" id="WNKQ01000023">
    <property type="protein sequence ID" value="KAF5844411.1"/>
    <property type="molecule type" value="Genomic_DNA"/>
</dbReference>
<evidence type="ECO:0000256" key="3">
    <source>
        <dbReference type="ARBA" id="ARBA00022737"/>
    </source>
</evidence>
<keyword evidence="5" id="KW-0862">Zinc</keyword>
<evidence type="ECO:0000256" key="4">
    <source>
        <dbReference type="ARBA" id="ARBA00022771"/>
    </source>
</evidence>
<keyword evidence="3" id="KW-0677">Repeat</keyword>
<sequence>MAQRQESQMAFQCAICDEVFITKAELSHHIEAHFRHTTPPGLHCDVCKWNFDDSYALELHQRQTGHGTPNFFCDRCNRRFISQERLDDHRKPPSGCADTLKESEEMAVFCDRCEKSFNNQKRFSEHRSNLANACADWRHTPPKKQSQSASKEYTDLDKPKDDYSQAIHSYDDLTQQSDASMNTSNGGIRCKDCKKRFQSQGHYNNHFLACTPGESRLQPDYVMETYKKGLQATPSPAESWPLPVARKKKSARRLTAKASKHMPVQAVTSELGKLVLPQEHSASPVTSAPAADTGTYICNTNGCGKTFRSEAGLKQHRIDIHGVGGQKLDISGRDSWMLNARERERLKQEGLLRALSGPAYGHKGSNTPTRAPQPLALRPPRMPPGERPALAQHHVAPVQASSVPMITSMGSAADMEQAKQIQVRALRLLIQSDIFIHYDGGMTVGGICWTRISVAKQPEVVDMLDNMCHLPKMLQGEYVPAPKTFMDEYKVYYDLADFEPCPARDPGKSCLGVVALSCSKVVLEGGRFEVVKIAAIDLVTCGILMNHLVCTDPRAHVADWRPAVTGISSWFDMEAARQAGYKIFKGWLAARAALQKYVDGGTIIVGHNLRSDLDPLRIVHGRAIDIAKVVEKAANGPLSKAQLTLDSLCRDYTERNLPSHAVYGHDCLVNAFAIREFVLWSIKNKEKLEKIAKQKSLDYQRIRPAGNGTTAP</sequence>
<evidence type="ECO:0000313" key="10">
    <source>
        <dbReference type="EMBL" id="KAF5844411.1"/>
    </source>
</evidence>
<evidence type="ECO:0000256" key="2">
    <source>
        <dbReference type="ARBA" id="ARBA00022723"/>
    </source>
</evidence>
<evidence type="ECO:0000256" key="1">
    <source>
        <dbReference type="ARBA" id="ARBA00004123"/>
    </source>
</evidence>
<dbReference type="GO" id="GO:0005634">
    <property type="term" value="C:nucleus"/>
    <property type="evidence" value="ECO:0007669"/>
    <property type="project" value="UniProtKB-SubCell"/>
</dbReference>
<dbReference type="SMART" id="SM00355">
    <property type="entry name" value="ZnF_C2H2"/>
    <property type="match status" value="6"/>
</dbReference>
<evidence type="ECO:0000313" key="11">
    <source>
        <dbReference type="Proteomes" id="UP000624244"/>
    </source>
</evidence>
<dbReference type="AlphaFoldDB" id="A0A8H6DQ91"/>
<dbReference type="InterPro" id="IPR013520">
    <property type="entry name" value="Ribonucl_H"/>
</dbReference>
<protein>
    <recommendedName>
        <fullName evidence="9">C2H2-type domain-containing protein</fullName>
    </recommendedName>
</protein>
<dbReference type="PROSITE" id="PS00028">
    <property type="entry name" value="ZINC_FINGER_C2H2_1"/>
    <property type="match status" value="2"/>
</dbReference>
<dbReference type="InterPro" id="IPR013087">
    <property type="entry name" value="Znf_C2H2_type"/>
</dbReference>
<dbReference type="Pfam" id="PF00096">
    <property type="entry name" value="zf-C2H2"/>
    <property type="match status" value="2"/>
</dbReference>
<proteinExistence type="predicted"/>
<keyword evidence="6" id="KW-0539">Nucleus</keyword>
<evidence type="ECO:0000256" key="6">
    <source>
        <dbReference type="ARBA" id="ARBA00023242"/>
    </source>
</evidence>
<dbReference type="SUPFAM" id="SSF53098">
    <property type="entry name" value="Ribonuclease H-like"/>
    <property type="match status" value="1"/>
</dbReference>
<name>A0A8H6DQ91_COCSA</name>
<feature type="region of interest" description="Disordered" evidence="8">
    <location>
        <begin position="134"/>
        <end position="161"/>
    </location>
</feature>
<comment type="caution">
    <text evidence="10">The sequence shown here is derived from an EMBL/GenBank/DDBJ whole genome shotgun (WGS) entry which is preliminary data.</text>
</comment>
<dbReference type="InterPro" id="IPR012337">
    <property type="entry name" value="RNaseH-like_sf"/>
</dbReference>
<evidence type="ECO:0000256" key="8">
    <source>
        <dbReference type="SAM" id="MobiDB-lite"/>
    </source>
</evidence>
<dbReference type="InterPro" id="IPR050888">
    <property type="entry name" value="ZnF_C2H2-type_TF"/>
</dbReference>
<dbReference type="GO" id="GO:0008270">
    <property type="term" value="F:zinc ion binding"/>
    <property type="evidence" value="ECO:0007669"/>
    <property type="project" value="UniProtKB-KW"/>
</dbReference>
<gene>
    <name evidence="10" type="ORF">GGP41_001424</name>
</gene>
<dbReference type="SMART" id="SM00479">
    <property type="entry name" value="EXOIII"/>
    <property type="match status" value="1"/>
</dbReference>
<dbReference type="InterPro" id="IPR036397">
    <property type="entry name" value="RNaseH_sf"/>
</dbReference>
<dbReference type="SUPFAM" id="SSF57667">
    <property type="entry name" value="beta-beta-alpha zinc fingers"/>
    <property type="match status" value="1"/>
</dbReference>
<accession>A0A8H6DQ91</accession>
<reference evidence="10" key="1">
    <citation type="submission" date="2019-11" db="EMBL/GenBank/DDBJ databases">
        <title>Bipolaris sorokiniana Genome sequencing.</title>
        <authorList>
            <person name="Wang H."/>
        </authorList>
    </citation>
    <scope>NUCLEOTIDE SEQUENCE</scope>
</reference>
<feature type="domain" description="C2H2-type" evidence="9">
    <location>
        <begin position="11"/>
        <end position="38"/>
    </location>
</feature>
<feature type="region of interest" description="Disordered" evidence="8">
    <location>
        <begin position="356"/>
        <end position="375"/>
    </location>
</feature>
<evidence type="ECO:0000256" key="5">
    <source>
        <dbReference type="ARBA" id="ARBA00022833"/>
    </source>
</evidence>
<feature type="domain" description="C2H2-type" evidence="9">
    <location>
        <begin position="296"/>
        <end position="321"/>
    </location>
</feature>